<gene>
    <name evidence="16" type="ORF">APT59_06765</name>
</gene>
<dbReference type="Pfam" id="PF02518">
    <property type="entry name" value="HATPase_c"/>
    <property type="match status" value="1"/>
</dbReference>
<keyword evidence="12" id="KW-0675">Receptor</keyword>
<dbReference type="Gene3D" id="3.30.450.270">
    <property type="match status" value="1"/>
</dbReference>
<dbReference type="Proteomes" id="UP000064137">
    <property type="component" value="Chromosome"/>
</dbReference>
<dbReference type="EMBL" id="CP013987">
    <property type="protein sequence ID" value="ALZ83926.1"/>
    <property type="molecule type" value="Genomic_DNA"/>
</dbReference>
<dbReference type="InterPro" id="IPR016132">
    <property type="entry name" value="Phyto_chromo_attachment"/>
</dbReference>
<dbReference type="Gene3D" id="1.10.287.130">
    <property type="match status" value="1"/>
</dbReference>
<keyword evidence="11" id="KW-0472">Membrane</keyword>
<dbReference type="Pfam" id="PF01590">
    <property type="entry name" value="GAF"/>
    <property type="match status" value="1"/>
</dbReference>
<dbReference type="InterPro" id="IPR036097">
    <property type="entry name" value="HisK_dim/P_sf"/>
</dbReference>
<dbReference type="GO" id="GO:0009584">
    <property type="term" value="P:detection of visible light"/>
    <property type="evidence" value="ECO:0007669"/>
    <property type="project" value="InterPro"/>
</dbReference>
<dbReference type="OrthoDB" id="9808408at2"/>
<reference evidence="16 17" key="1">
    <citation type="submission" date="2016-01" db="EMBL/GenBank/DDBJ databases">
        <title>Annotation of Pseudomonas oryzihabitans USDA-ARS-USMARC-56511.</title>
        <authorList>
            <person name="Harhay G.P."/>
            <person name="Harhay D.M."/>
            <person name="Smith T.P.L."/>
            <person name="Bono J.L."/>
            <person name="Heaton M.P."/>
            <person name="Clawson M.L."/>
            <person name="Chitko-Mckown C.G."/>
            <person name="Capik S.F."/>
            <person name="DeDonder K.D."/>
            <person name="Apley M.D."/>
            <person name="Lubbers B.V."/>
            <person name="White B.J."/>
            <person name="Larson R.L."/>
        </authorList>
    </citation>
    <scope>NUCLEOTIDE SEQUENCE [LARGE SCALE GENOMIC DNA]</scope>
    <source>
        <strain evidence="16 17">USDA-ARS-USMARC-56511</strain>
    </source>
</reference>
<feature type="domain" description="Histidine kinase" evidence="14">
    <location>
        <begin position="528"/>
        <end position="742"/>
    </location>
</feature>
<feature type="domain" description="Phytochrome chromophore attachment site" evidence="13">
    <location>
        <begin position="149"/>
        <end position="307"/>
    </location>
</feature>
<proteinExistence type="inferred from homology"/>
<dbReference type="InterPro" id="IPR003594">
    <property type="entry name" value="HATPase_dom"/>
</dbReference>
<dbReference type="GO" id="GO:0006355">
    <property type="term" value="P:regulation of DNA-templated transcription"/>
    <property type="evidence" value="ECO:0007669"/>
    <property type="project" value="InterPro"/>
</dbReference>
<dbReference type="PROSITE" id="PS50109">
    <property type="entry name" value="HIS_KIN"/>
    <property type="match status" value="1"/>
</dbReference>
<dbReference type="GO" id="GO:0030295">
    <property type="term" value="F:protein kinase activator activity"/>
    <property type="evidence" value="ECO:0007669"/>
    <property type="project" value="TreeGrafter"/>
</dbReference>
<comment type="subunit">
    <text evidence="3">Homodimer.</text>
</comment>
<dbReference type="Gene3D" id="3.30.450.40">
    <property type="match status" value="1"/>
</dbReference>
<dbReference type="PROSITE" id="PS50112">
    <property type="entry name" value="PAS"/>
    <property type="match status" value="1"/>
</dbReference>
<name>A0A0U4W291_9PSED</name>
<dbReference type="GO" id="GO:0005886">
    <property type="term" value="C:plasma membrane"/>
    <property type="evidence" value="ECO:0007669"/>
    <property type="project" value="UniProtKB-ARBA"/>
</dbReference>
<keyword evidence="9" id="KW-0418">Kinase</keyword>
<protein>
    <recommendedName>
        <fullName evidence="4">histidine kinase</fullName>
        <ecNumber evidence="4">2.7.13.3</ecNumber>
    </recommendedName>
</protein>
<evidence type="ECO:0000259" key="14">
    <source>
        <dbReference type="PROSITE" id="PS50109"/>
    </source>
</evidence>
<dbReference type="PANTHER" id="PTHR42878">
    <property type="entry name" value="TWO-COMPONENT HISTIDINE KINASE"/>
    <property type="match status" value="1"/>
</dbReference>
<dbReference type="PANTHER" id="PTHR42878:SF15">
    <property type="entry name" value="BACTERIOPHYTOCHROME"/>
    <property type="match status" value="1"/>
</dbReference>
<evidence type="ECO:0000256" key="5">
    <source>
        <dbReference type="ARBA" id="ARBA00022543"/>
    </source>
</evidence>
<dbReference type="InterPro" id="IPR003661">
    <property type="entry name" value="HisK_dim/P_dom"/>
</dbReference>
<dbReference type="SUPFAM" id="SSF47384">
    <property type="entry name" value="Homodimeric domain of signal transducing histidine kinase"/>
    <property type="match status" value="1"/>
</dbReference>
<accession>A0A0U4W291</accession>
<dbReference type="InterPro" id="IPR013654">
    <property type="entry name" value="PAS_2"/>
</dbReference>
<dbReference type="SUPFAM" id="SSF55785">
    <property type="entry name" value="PYP-like sensor domain (PAS domain)"/>
    <property type="match status" value="1"/>
</dbReference>
<sequence>MALESSSKTQPDALADCANEPIQIPGSIQEHGFLFAVEEPDLRIVQASANVREYLGLAVEDVLGRTLGELLPERDLLAMLGALTQEEQNPIYQGDVTLGPQQQTFALFMHRFGGVLIVEFEAPVDSRLGLNTLYPMVRVFIEQLHQAETVEAIATLAVREAKRISGFDHTMIYRFDEDGHGQVLAEELDPGVPSYLGLRFPASDIPAQARRLYLENRIRVIGNANYEPSPLQPQTNPVTGQPLDLSFAQLRSVSPVHLQYMRNMGTLASMSISIVVGGRLWGLVLCHDRQPQRVSFQTRTACELFGRVLSLQIDAAETHAQSDRRLALRQSMVQMLSTMADRDSVCQGLLELPQVYLDFARAQGAAIVSSEGTELIGQTPPREVVDGLVEWLSVNVKDHYITDNVAKDIAELPQLAQHAAGVLAVPISELHSHYLIWFRSELVQVVNWAGRPTKQEGSDGRLSPRQSFVLWQETVRGLSLPWSALELESAIELRNAVRGIVLRKAEEMAELAEELQRSNKELAAFSYSVSHDLRAPLRHIAGYAELLGDIEGGKLSDRGRRFLENIGSSARFAGSLVDNLLSFSQMGRAAIRYSDVNLTALVEAIREEMAPDYEEREVEWRVGPLPVVIADAAFVHLALRNLLANAIKYSRYEEPAVIEIGTLPSDSEDIIFVRDNGVGFNMDYVGKLFGVFQRLHHADEFEGVGIGLASVRRIIERHDGRVWAEGAIGEGATFYFALPKQRPSPVHKR</sequence>
<dbReference type="EC" id="2.7.13.3" evidence="4"/>
<dbReference type="CDD" id="cd00082">
    <property type="entry name" value="HisKA"/>
    <property type="match status" value="1"/>
</dbReference>
<evidence type="ECO:0000256" key="8">
    <source>
        <dbReference type="ARBA" id="ARBA00022679"/>
    </source>
</evidence>
<dbReference type="InterPro" id="IPR029016">
    <property type="entry name" value="GAF-like_dom_sf"/>
</dbReference>
<evidence type="ECO:0000256" key="3">
    <source>
        <dbReference type="ARBA" id="ARBA00011738"/>
    </source>
</evidence>
<evidence type="ECO:0000256" key="10">
    <source>
        <dbReference type="ARBA" id="ARBA00022991"/>
    </source>
</evidence>
<feature type="domain" description="PAS" evidence="15">
    <location>
        <begin position="34"/>
        <end position="90"/>
    </location>
</feature>
<evidence type="ECO:0000313" key="16">
    <source>
        <dbReference type="EMBL" id="ALZ83926.1"/>
    </source>
</evidence>
<evidence type="ECO:0000256" key="6">
    <source>
        <dbReference type="ARBA" id="ARBA00022553"/>
    </source>
</evidence>
<dbReference type="SMART" id="SM00388">
    <property type="entry name" value="HisKA"/>
    <property type="match status" value="1"/>
</dbReference>
<dbReference type="Gene3D" id="3.30.450.20">
    <property type="entry name" value="PAS domain"/>
    <property type="match status" value="1"/>
</dbReference>
<dbReference type="FunFam" id="3.30.565.10:FF:000006">
    <property type="entry name" value="Sensor histidine kinase WalK"/>
    <property type="match status" value="1"/>
</dbReference>
<dbReference type="GO" id="GO:0000155">
    <property type="term" value="F:phosphorelay sensor kinase activity"/>
    <property type="evidence" value="ECO:0007669"/>
    <property type="project" value="InterPro"/>
</dbReference>
<dbReference type="GO" id="GO:0000156">
    <property type="term" value="F:phosphorelay response regulator activity"/>
    <property type="evidence" value="ECO:0007669"/>
    <property type="project" value="TreeGrafter"/>
</dbReference>
<evidence type="ECO:0000259" key="13">
    <source>
        <dbReference type="PROSITE" id="PS50046"/>
    </source>
</evidence>
<dbReference type="Pfam" id="PF08446">
    <property type="entry name" value="PAS_2"/>
    <property type="match status" value="1"/>
</dbReference>
<dbReference type="KEGG" id="por:APT59_06765"/>
<evidence type="ECO:0000313" key="17">
    <source>
        <dbReference type="Proteomes" id="UP000064137"/>
    </source>
</evidence>
<dbReference type="Pfam" id="PF00512">
    <property type="entry name" value="HisKA"/>
    <property type="match status" value="1"/>
</dbReference>
<dbReference type="InterPro" id="IPR000014">
    <property type="entry name" value="PAS"/>
</dbReference>
<dbReference type="SMART" id="SM00387">
    <property type="entry name" value="HATPase_c"/>
    <property type="match status" value="1"/>
</dbReference>
<dbReference type="InterPro" id="IPR043150">
    <property type="entry name" value="Phytochrome_PHY_sf"/>
</dbReference>
<evidence type="ECO:0000256" key="4">
    <source>
        <dbReference type="ARBA" id="ARBA00012438"/>
    </source>
</evidence>
<keyword evidence="5" id="KW-0600">Photoreceptor protein</keyword>
<dbReference type="CDD" id="cd00130">
    <property type="entry name" value="PAS"/>
    <property type="match status" value="1"/>
</dbReference>
<evidence type="ECO:0000259" key="15">
    <source>
        <dbReference type="PROSITE" id="PS50112"/>
    </source>
</evidence>
<dbReference type="SUPFAM" id="SSF55781">
    <property type="entry name" value="GAF domain-like"/>
    <property type="match status" value="2"/>
</dbReference>
<dbReference type="SMART" id="SM00065">
    <property type="entry name" value="GAF"/>
    <property type="match status" value="1"/>
</dbReference>
<dbReference type="AlphaFoldDB" id="A0A0U4W291"/>
<comment type="similarity">
    <text evidence="2">In the N-terminal section; belongs to the phytochrome family.</text>
</comment>
<dbReference type="InterPro" id="IPR003018">
    <property type="entry name" value="GAF"/>
</dbReference>
<dbReference type="PROSITE" id="PS50046">
    <property type="entry name" value="PHYTOCHROME_2"/>
    <property type="match status" value="1"/>
</dbReference>
<dbReference type="RefSeq" id="WP_059314158.1">
    <property type="nucleotide sequence ID" value="NZ_CP013987.1"/>
</dbReference>
<dbReference type="Gene3D" id="3.30.565.10">
    <property type="entry name" value="Histidine kinase-like ATPase, C-terminal domain"/>
    <property type="match status" value="1"/>
</dbReference>
<evidence type="ECO:0000256" key="7">
    <source>
        <dbReference type="ARBA" id="ARBA00022606"/>
    </source>
</evidence>
<dbReference type="InterPro" id="IPR005467">
    <property type="entry name" value="His_kinase_dom"/>
</dbReference>
<keyword evidence="7" id="KW-0716">Sensory transduction</keyword>
<organism evidence="16 17">
    <name type="scientific">Pseudomonas oryzihabitans</name>
    <dbReference type="NCBI Taxonomy" id="47885"/>
    <lineage>
        <taxon>Bacteria</taxon>
        <taxon>Pseudomonadati</taxon>
        <taxon>Pseudomonadota</taxon>
        <taxon>Gammaproteobacteria</taxon>
        <taxon>Pseudomonadales</taxon>
        <taxon>Pseudomonadaceae</taxon>
        <taxon>Pseudomonas</taxon>
    </lineage>
</organism>
<dbReference type="InterPro" id="IPR050351">
    <property type="entry name" value="BphY/WalK/GraS-like"/>
</dbReference>
<dbReference type="SMART" id="SM00091">
    <property type="entry name" value="PAS"/>
    <property type="match status" value="1"/>
</dbReference>
<dbReference type="InterPro" id="IPR013515">
    <property type="entry name" value="Phytochrome_cen-reg"/>
</dbReference>
<dbReference type="PRINTS" id="PR01033">
    <property type="entry name" value="PHYTOCHROME"/>
</dbReference>
<evidence type="ECO:0000256" key="11">
    <source>
        <dbReference type="ARBA" id="ARBA00023136"/>
    </source>
</evidence>
<comment type="catalytic activity">
    <reaction evidence="1">
        <text>ATP + protein L-histidine = ADP + protein N-phospho-L-histidine.</text>
        <dbReference type="EC" id="2.7.13.3"/>
    </reaction>
</comment>
<dbReference type="GO" id="GO:0007234">
    <property type="term" value="P:osmosensory signaling via phosphorelay pathway"/>
    <property type="evidence" value="ECO:0007669"/>
    <property type="project" value="TreeGrafter"/>
</dbReference>
<dbReference type="GO" id="GO:0009881">
    <property type="term" value="F:photoreceptor activity"/>
    <property type="evidence" value="ECO:0007669"/>
    <property type="project" value="UniProtKB-KW"/>
</dbReference>
<keyword evidence="8" id="KW-0808">Transferase</keyword>
<dbReference type="InterPro" id="IPR036890">
    <property type="entry name" value="HATPase_C_sf"/>
</dbReference>
<dbReference type="InterPro" id="IPR001294">
    <property type="entry name" value="Phytochrome"/>
</dbReference>
<dbReference type="SUPFAM" id="SSF55874">
    <property type="entry name" value="ATPase domain of HSP90 chaperone/DNA topoisomerase II/histidine kinase"/>
    <property type="match status" value="1"/>
</dbReference>
<evidence type="ECO:0000256" key="12">
    <source>
        <dbReference type="ARBA" id="ARBA00023170"/>
    </source>
</evidence>
<evidence type="ECO:0000256" key="2">
    <source>
        <dbReference type="ARBA" id="ARBA00006402"/>
    </source>
</evidence>
<keyword evidence="6" id="KW-0597">Phosphoprotein</keyword>
<keyword evidence="10" id="KW-0157">Chromophore</keyword>
<dbReference type="Pfam" id="PF00360">
    <property type="entry name" value="PHY"/>
    <property type="match status" value="1"/>
</dbReference>
<evidence type="ECO:0000256" key="1">
    <source>
        <dbReference type="ARBA" id="ARBA00000085"/>
    </source>
</evidence>
<dbReference type="InterPro" id="IPR035965">
    <property type="entry name" value="PAS-like_dom_sf"/>
</dbReference>
<evidence type="ECO:0000256" key="9">
    <source>
        <dbReference type="ARBA" id="ARBA00022777"/>
    </source>
</evidence>